<evidence type="ECO:0000256" key="6">
    <source>
        <dbReference type="PROSITE-ProRule" id="PRU00104"/>
    </source>
</evidence>
<dbReference type="Proteomes" id="UP001627154">
    <property type="component" value="Unassembled WGS sequence"/>
</dbReference>
<dbReference type="GO" id="GO:0061630">
    <property type="term" value="F:ubiquitin protein ligase activity"/>
    <property type="evidence" value="ECO:0007669"/>
    <property type="project" value="UniProtKB-EC"/>
</dbReference>
<evidence type="ECO:0000256" key="5">
    <source>
        <dbReference type="ARBA" id="ARBA00022786"/>
    </source>
</evidence>
<dbReference type="EMBL" id="JBJJXI010000066">
    <property type="protein sequence ID" value="KAL3397240.1"/>
    <property type="molecule type" value="Genomic_DNA"/>
</dbReference>
<name>A0ABD2WWD0_9HYME</name>
<dbReference type="Gene3D" id="2.60.40.10">
    <property type="entry name" value="Immunoglobulins"/>
    <property type="match status" value="1"/>
</dbReference>
<dbReference type="InterPro" id="IPR058738">
    <property type="entry name" value="PH-like_AREL1"/>
</dbReference>
<evidence type="ECO:0000256" key="2">
    <source>
        <dbReference type="ARBA" id="ARBA00004906"/>
    </source>
</evidence>
<dbReference type="Gene3D" id="3.90.1750.10">
    <property type="entry name" value="Hect, E3 ligase catalytic domains"/>
    <property type="match status" value="1"/>
</dbReference>
<dbReference type="Gene3D" id="3.30.2410.10">
    <property type="entry name" value="Hect, E3 ligase catalytic domain"/>
    <property type="match status" value="1"/>
</dbReference>
<dbReference type="FunFam" id="3.30.2160.10:FF:000008">
    <property type="entry name" value="Apoptosis-resistant E3 ubiquitin protein ligase 1"/>
    <property type="match status" value="1"/>
</dbReference>
<feature type="active site" description="Glycyl thioester intermediate" evidence="6">
    <location>
        <position position="728"/>
    </location>
</feature>
<dbReference type="PROSITE" id="PS50237">
    <property type="entry name" value="HECT"/>
    <property type="match status" value="1"/>
</dbReference>
<dbReference type="InterPro" id="IPR013783">
    <property type="entry name" value="Ig-like_fold"/>
</dbReference>
<keyword evidence="9" id="KW-1185">Reference proteome</keyword>
<organism evidence="8 9">
    <name type="scientific">Trichogramma kaykai</name>
    <dbReference type="NCBI Taxonomy" id="54128"/>
    <lineage>
        <taxon>Eukaryota</taxon>
        <taxon>Metazoa</taxon>
        <taxon>Ecdysozoa</taxon>
        <taxon>Arthropoda</taxon>
        <taxon>Hexapoda</taxon>
        <taxon>Insecta</taxon>
        <taxon>Pterygota</taxon>
        <taxon>Neoptera</taxon>
        <taxon>Endopterygota</taxon>
        <taxon>Hymenoptera</taxon>
        <taxon>Apocrita</taxon>
        <taxon>Proctotrupomorpha</taxon>
        <taxon>Chalcidoidea</taxon>
        <taxon>Trichogrammatidae</taxon>
        <taxon>Trichogramma</taxon>
    </lineage>
</organism>
<dbReference type="PANTHER" id="PTHR11254:SF340">
    <property type="entry name" value="APOPTOSIS-RESISTANT E3 UBIQUITIN PROTEIN LIGASE 1"/>
    <property type="match status" value="1"/>
</dbReference>
<dbReference type="InterPro" id="IPR000569">
    <property type="entry name" value="HECT_dom"/>
</dbReference>
<dbReference type="SMART" id="SM00119">
    <property type="entry name" value="HECTc"/>
    <property type="match status" value="1"/>
</dbReference>
<dbReference type="InterPro" id="IPR035983">
    <property type="entry name" value="Hect_E3_ubiquitin_ligase"/>
</dbReference>
<comment type="pathway">
    <text evidence="2">Protein modification; protein ubiquitination.</text>
</comment>
<evidence type="ECO:0000256" key="4">
    <source>
        <dbReference type="ARBA" id="ARBA00022679"/>
    </source>
</evidence>
<protein>
    <recommendedName>
        <fullName evidence="3">HECT-type E3 ubiquitin transferase</fullName>
        <ecNumber evidence="3">2.3.2.26</ecNumber>
    </recommendedName>
</protein>
<accession>A0ABD2WWD0</accession>
<comment type="caution">
    <text evidence="8">The sequence shown here is derived from an EMBL/GenBank/DDBJ whole genome shotgun (WGS) entry which is preliminary data.</text>
</comment>
<keyword evidence="4" id="KW-0808">Transferase</keyword>
<evidence type="ECO:0000256" key="3">
    <source>
        <dbReference type="ARBA" id="ARBA00012485"/>
    </source>
</evidence>
<dbReference type="PANTHER" id="PTHR11254">
    <property type="entry name" value="HECT DOMAIN UBIQUITIN-PROTEIN LIGASE"/>
    <property type="match status" value="1"/>
</dbReference>
<dbReference type="GO" id="GO:0009966">
    <property type="term" value="P:regulation of signal transduction"/>
    <property type="evidence" value="ECO:0007669"/>
    <property type="project" value="UniProtKB-ARBA"/>
</dbReference>
<dbReference type="AlphaFoldDB" id="A0ABD2WWD0"/>
<evidence type="ECO:0000256" key="1">
    <source>
        <dbReference type="ARBA" id="ARBA00000885"/>
    </source>
</evidence>
<evidence type="ECO:0000313" key="9">
    <source>
        <dbReference type="Proteomes" id="UP001627154"/>
    </source>
</evidence>
<dbReference type="InterPro" id="IPR014756">
    <property type="entry name" value="Ig_E-set"/>
</dbReference>
<dbReference type="SUPFAM" id="SSF81296">
    <property type="entry name" value="E set domains"/>
    <property type="match status" value="1"/>
</dbReference>
<keyword evidence="5 6" id="KW-0833">Ubl conjugation pathway</keyword>
<evidence type="ECO:0000313" key="8">
    <source>
        <dbReference type="EMBL" id="KAL3397240.1"/>
    </source>
</evidence>
<sequence length="761" mass="87298">MLANPGVLRKPKSALPLIQCIGMRKYLLHNMVRMHFDWEEPTFVGETMTFYIKFRQNNGRPYPVCDKDIVDLVVKVRQGASNIAAFVEICTEPDMFNMVTVKFKTRQAGRYRIDVHIGTLPITGSPYIHRFLPRQPDPNRTILVRESSIIVCRVGMSYPIMIEPRDEFGNVCVFDSNGKPVEGYEIQINQLGTSPDRHSSAESCGDTSLEYDAARRQICLKVSFAKAGFYDASVSLNGTQLRNGNFGIIVLKSHVYGAVQKKVDSNRSTICYSAKLLGWKGERYTKPKTVQCFISSKQLTIKEYRFKFFPKSVITIKLYPSTKFYLNGPAREHEGYDSFILDDGIQRPIELVSDYCDTIAATLAKFLVKKVGGSEIFTKKREYFYQKIRELRYRNENKPKTIKVKREKLLKSSLKATKRFSTANWSQKFEITFEGEEGVDRGGVSREWFELISAALFDAKNGLFESFGESQRALVHPSKRPAASRDLKYYEFAGKIVGKCIYESAFGGRSRLFVRARFTRSFLAQIIGLRVHYKYFEMDDPDLYASKIKYILENNVEGMELFFAEEEYSKNGKLINAVELIPDGRNVCVTNDTKDRYLDVLAQHRLANNSIRNKVNHFLKGLNELIPLNLLRIFNENELEFLWRGTDKYSAEDLRAHHDTHCNSAEFRKVLDWFWTAVSNFTQEEMARLLQFTTGCSQLPPGGFQQLNPRFLINTSATFGDLPTAHTCANELCLPFYECYDHFEKALLLAINEGTEGFEMT</sequence>
<dbReference type="InterPro" id="IPR050409">
    <property type="entry name" value="E3_ubiq-protein_ligase"/>
</dbReference>
<dbReference type="Pfam" id="PF00632">
    <property type="entry name" value="HECT"/>
    <property type="match status" value="1"/>
</dbReference>
<dbReference type="CDD" id="cd00078">
    <property type="entry name" value="HECTc"/>
    <property type="match status" value="1"/>
</dbReference>
<gene>
    <name evidence="8" type="ORF">TKK_008813</name>
</gene>
<dbReference type="EC" id="2.3.2.26" evidence="3"/>
<reference evidence="8 9" key="1">
    <citation type="journal article" date="2024" name="bioRxiv">
        <title>A reference genome for Trichogramma kaykai: A tiny desert-dwelling parasitoid wasp with competing sex-ratio distorters.</title>
        <authorList>
            <person name="Culotta J."/>
            <person name="Lindsey A.R."/>
        </authorList>
    </citation>
    <scope>NUCLEOTIDE SEQUENCE [LARGE SCALE GENOMIC DNA]</scope>
    <source>
        <strain evidence="8 9">KSX58</strain>
    </source>
</reference>
<dbReference type="Pfam" id="PF25916">
    <property type="entry name" value="AREL1_PH-like"/>
    <property type="match status" value="1"/>
</dbReference>
<evidence type="ECO:0000259" key="7">
    <source>
        <dbReference type="PROSITE" id="PS50237"/>
    </source>
</evidence>
<dbReference type="Gene3D" id="3.30.2160.10">
    <property type="entry name" value="Hect, E3 ligase catalytic domain"/>
    <property type="match status" value="1"/>
</dbReference>
<comment type="catalytic activity">
    <reaction evidence="1">
        <text>S-ubiquitinyl-[E2 ubiquitin-conjugating enzyme]-L-cysteine + [acceptor protein]-L-lysine = [E2 ubiquitin-conjugating enzyme]-L-cysteine + N(6)-ubiquitinyl-[acceptor protein]-L-lysine.</text>
        <dbReference type="EC" id="2.3.2.26"/>
    </reaction>
</comment>
<dbReference type="SUPFAM" id="SSF56204">
    <property type="entry name" value="Hect, E3 ligase catalytic domain"/>
    <property type="match status" value="1"/>
</dbReference>
<feature type="domain" description="HECT" evidence="7">
    <location>
        <begin position="421"/>
        <end position="761"/>
    </location>
</feature>
<proteinExistence type="predicted"/>